<keyword evidence="7" id="KW-1185">Reference proteome</keyword>
<evidence type="ECO:0000256" key="1">
    <source>
        <dbReference type="ARBA" id="ARBA00004651"/>
    </source>
</evidence>
<dbReference type="OrthoDB" id="8195021at2759"/>
<organism evidence="7 8">
    <name type="scientific">Fopius arisanus</name>
    <dbReference type="NCBI Taxonomy" id="64838"/>
    <lineage>
        <taxon>Eukaryota</taxon>
        <taxon>Metazoa</taxon>
        <taxon>Ecdysozoa</taxon>
        <taxon>Arthropoda</taxon>
        <taxon>Hexapoda</taxon>
        <taxon>Insecta</taxon>
        <taxon>Pterygota</taxon>
        <taxon>Neoptera</taxon>
        <taxon>Endopterygota</taxon>
        <taxon>Hymenoptera</taxon>
        <taxon>Apocrita</taxon>
        <taxon>Ichneumonoidea</taxon>
        <taxon>Braconidae</taxon>
        <taxon>Opiinae</taxon>
        <taxon>Fopius</taxon>
    </lineage>
</organism>
<keyword evidence="5 6" id="KW-0472">Membrane</keyword>
<evidence type="ECO:0000313" key="8">
    <source>
        <dbReference type="RefSeq" id="XP_011304126.1"/>
    </source>
</evidence>
<name>A0A9R1U1V4_9HYME</name>
<dbReference type="KEGG" id="fas:105267166"/>
<evidence type="ECO:0000256" key="6">
    <source>
        <dbReference type="RuleBase" id="RU363108"/>
    </source>
</evidence>
<dbReference type="InterPro" id="IPR013604">
    <property type="entry name" value="7TM_chemorcpt"/>
</dbReference>
<dbReference type="Proteomes" id="UP000694866">
    <property type="component" value="Unplaced"/>
</dbReference>
<keyword evidence="4 6" id="KW-1133">Transmembrane helix</keyword>
<keyword evidence="6" id="KW-0675">Receptor</keyword>
<reference evidence="8" key="1">
    <citation type="submission" date="2025-08" db="UniProtKB">
        <authorList>
            <consortium name="RefSeq"/>
        </authorList>
    </citation>
    <scope>IDENTIFICATION</scope>
    <source>
        <strain evidence="8">USDA-PBARC FA_bdor</strain>
        <tissue evidence="8">Whole organism</tissue>
    </source>
</reference>
<dbReference type="RefSeq" id="XP_011304126.1">
    <property type="nucleotide sequence ID" value="XM_011305824.1"/>
</dbReference>
<evidence type="ECO:0000256" key="3">
    <source>
        <dbReference type="ARBA" id="ARBA00022692"/>
    </source>
</evidence>
<dbReference type="GO" id="GO:0005886">
    <property type="term" value="C:plasma membrane"/>
    <property type="evidence" value="ECO:0007669"/>
    <property type="project" value="UniProtKB-SubCell"/>
</dbReference>
<keyword evidence="3 6" id="KW-0812">Transmembrane</keyword>
<dbReference type="GO" id="GO:0050909">
    <property type="term" value="P:sensory perception of taste"/>
    <property type="evidence" value="ECO:0007669"/>
    <property type="project" value="InterPro"/>
</dbReference>
<dbReference type="Gene3D" id="3.40.190.10">
    <property type="entry name" value="Periplasmic binding protein-like II"/>
    <property type="match status" value="2"/>
</dbReference>
<keyword evidence="6" id="KW-0807">Transducer</keyword>
<dbReference type="Pfam" id="PF08395">
    <property type="entry name" value="7tm_7"/>
    <property type="match status" value="1"/>
</dbReference>
<comment type="similarity">
    <text evidence="6">Belongs to the insect chemoreceptor superfamily. Gustatory receptor (GR) family.</text>
</comment>
<evidence type="ECO:0000313" key="7">
    <source>
        <dbReference type="Proteomes" id="UP000694866"/>
    </source>
</evidence>
<comment type="subcellular location">
    <subcellularLocation>
        <location evidence="1 6">Cell membrane</location>
        <topology evidence="1 6">Multi-pass membrane protein</topology>
    </subcellularLocation>
</comment>
<keyword evidence="2 6" id="KW-1003">Cell membrane</keyword>
<feature type="transmembrane region" description="Helical" evidence="6">
    <location>
        <begin position="297"/>
        <end position="316"/>
    </location>
</feature>
<sequence>MEEFVEDGSYPLIVLKDSPDYHMYKTSNQTLVKKMMALMKPVDLLPRSYQEGFNEICTKRVAFYTHEAIRRAMVNKIPCEITAINTGKTETLGMALPRGSEYRGLINYHINGKILEFKKSDGDFFTGENLKTLWLASEVEDTLDGIGVKKDPQLLIICQFSVFLLWIFMIFGINLSTAMWVDTRSTRFDTHFVNTCCLMHPVHINSLLELNYYILIRFASHRYKSINEFLKNLILSNANKQLKSQYQHKLRIRTISVNVERSFSEDDIKRKIQVLKHVHLELRKLTQRLGKSYSPQIIFLMVSSFFVITWMLYSIYCSGWSVGIPQNIRPSSRNKHKGIEENEKV</sequence>
<protein>
    <recommendedName>
        <fullName evidence="6">Gustatory receptor</fullName>
    </recommendedName>
</protein>
<evidence type="ECO:0000256" key="2">
    <source>
        <dbReference type="ARBA" id="ARBA00022475"/>
    </source>
</evidence>
<accession>A0A9R1U1V4</accession>
<feature type="transmembrane region" description="Helical" evidence="6">
    <location>
        <begin position="160"/>
        <end position="181"/>
    </location>
</feature>
<dbReference type="GeneID" id="105267166"/>
<evidence type="ECO:0000256" key="5">
    <source>
        <dbReference type="ARBA" id="ARBA00023136"/>
    </source>
</evidence>
<dbReference type="GO" id="GO:0007165">
    <property type="term" value="P:signal transduction"/>
    <property type="evidence" value="ECO:0007669"/>
    <property type="project" value="UniProtKB-KW"/>
</dbReference>
<evidence type="ECO:0000256" key="4">
    <source>
        <dbReference type="ARBA" id="ARBA00022989"/>
    </source>
</evidence>
<comment type="caution">
    <text evidence="6">Lacks conserved residue(s) required for the propagation of feature annotation.</text>
</comment>
<gene>
    <name evidence="8" type="primary">LOC105267166</name>
</gene>
<proteinExistence type="inferred from homology"/>
<comment type="function">
    <text evidence="6">Gustatory receptor which mediates acceptance or avoidance behavior, depending on its substrates.</text>
</comment>
<dbReference type="AlphaFoldDB" id="A0A9R1U1V4"/>